<evidence type="ECO:0000313" key="2">
    <source>
        <dbReference type="Proteomes" id="UP000499080"/>
    </source>
</evidence>
<accession>A0A4Y2JLX3</accession>
<comment type="caution">
    <text evidence="1">The sequence shown here is derived from an EMBL/GenBank/DDBJ whole genome shotgun (WGS) entry which is preliminary data.</text>
</comment>
<evidence type="ECO:0000313" key="1">
    <source>
        <dbReference type="EMBL" id="GBM91040.1"/>
    </source>
</evidence>
<dbReference type="Proteomes" id="UP000499080">
    <property type="component" value="Unassembled WGS sequence"/>
</dbReference>
<dbReference type="AlphaFoldDB" id="A0A4Y2JLX3"/>
<organism evidence="1 2">
    <name type="scientific">Araneus ventricosus</name>
    <name type="common">Orbweaver spider</name>
    <name type="synonym">Epeira ventricosa</name>
    <dbReference type="NCBI Taxonomy" id="182803"/>
    <lineage>
        <taxon>Eukaryota</taxon>
        <taxon>Metazoa</taxon>
        <taxon>Ecdysozoa</taxon>
        <taxon>Arthropoda</taxon>
        <taxon>Chelicerata</taxon>
        <taxon>Arachnida</taxon>
        <taxon>Araneae</taxon>
        <taxon>Araneomorphae</taxon>
        <taxon>Entelegynae</taxon>
        <taxon>Araneoidea</taxon>
        <taxon>Araneidae</taxon>
        <taxon>Araneus</taxon>
    </lineage>
</organism>
<gene>
    <name evidence="1" type="ORF">AVEN_190155_1</name>
</gene>
<dbReference type="OrthoDB" id="10599006at2759"/>
<proteinExistence type="predicted"/>
<sequence>MDGHGTGNFLQCILCKKKKCVTSVELRFPIVKSHSSRTFFSMTIRRKYTTQHPFAHEHENTTWADRAVGVRTNCCNGFTDGHFGGKMDMGGDLLIVHIICMIVLDENTEPISFACQYYKGHRCQTKQRFFLFV</sequence>
<name>A0A4Y2JLX3_ARAVE</name>
<dbReference type="EMBL" id="BGPR01003668">
    <property type="protein sequence ID" value="GBM91040.1"/>
    <property type="molecule type" value="Genomic_DNA"/>
</dbReference>
<keyword evidence="2" id="KW-1185">Reference proteome</keyword>
<protein>
    <submittedName>
        <fullName evidence="1">Uncharacterized protein</fullName>
    </submittedName>
</protein>
<reference evidence="1 2" key="1">
    <citation type="journal article" date="2019" name="Sci. Rep.">
        <title>Orb-weaving spider Araneus ventricosus genome elucidates the spidroin gene catalogue.</title>
        <authorList>
            <person name="Kono N."/>
            <person name="Nakamura H."/>
            <person name="Ohtoshi R."/>
            <person name="Moran D.A.P."/>
            <person name="Shinohara A."/>
            <person name="Yoshida Y."/>
            <person name="Fujiwara M."/>
            <person name="Mori M."/>
            <person name="Tomita M."/>
            <person name="Arakawa K."/>
        </authorList>
    </citation>
    <scope>NUCLEOTIDE SEQUENCE [LARGE SCALE GENOMIC DNA]</scope>
</reference>